<organism evidence="2 3">
    <name type="scientific">Teichococcus rhizosphaerae</name>
    <dbReference type="NCBI Taxonomy" id="1335062"/>
    <lineage>
        <taxon>Bacteria</taxon>
        <taxon>Pseudomonadati</taxon>
        <taxon>Pseudomonadota</taxon>
        <taxon>Alphaproteobacteria</taxon>
        <taxon>Acetobacterales</taxon>
        <taxon>Roseomonadaceae</taxon>
        <taxon>Roseomonas</taxon>
    </lineage>
</organism>
<feature type="signal peptide" evidence="1">
    <location>
        <begin position="1"/>
        <end position="22"/>
    </location>
</feature>
<evidence type="ECO:0008006" key="4">
    <source>
        <dbReference type="Google" id="ProtNLM"/>
    </source>
</evidence>
<accession>A0A2C7AC83</accession>
<feature type="chain" id="PRO_5013333497" description="Lipoprotein" evidence="1">
    <location>
        <begin position="23"/>
        <end position="150"/>
    </location>
</feature>
<dbReference type="EMBL" id="PDNU01000015">
    <property type="protein sequence ID" value="PHK95025.1"/>
    <property type="molecule type" value="Genomic_DNA"/>
</dbReference>
<dbReference type="AlphaFoldDB" id="A0A2C7AC83"/>
<name>A0A2C7AC83_9PROT</name>
<sequence>MRPLLLTALLLLGACAAQPSPADPRAVLQEVLESYRANLAGMQPTAAPVLPRLEGTPERAAQLLGQSPEAVRRWLGEPRLRRTEGAAQIWLYQTSFCHLDVVLDRDDAPGAALRVSYAAARASGTERRTEAACLRQLAGGAGPAVERTAN</sequence>
<evidence type="ECO:0000313" key="2">
    <source>
        <dbReference type="EMBL" id="PHK95025.1"/>
    </source>
</evidence>
<dbReference type="OrthoDB" id="8456317at2"/>
<evidence type="ECO:0000313" key="3">
    <source>
        <dbReference type="Proteomes" id="UP000223527"/>
    </source>
</evidence>
<comment type="caution">
    <text evidence="2">The sequence shown here is derived from an EMBL/GenBank/DDBJ whole genome shotgun (WGS) entry which is preliminary data.</text>
</comment>
<dbReference type="RefSeq" id="WP_099095358.1">
    <property type="nucleotide sequence ID" value="NZ_PDNU01000015.1"/>
</dbReference>
<keyword evidence="1" id="KW-0732">Signal</keyword>
<reference evidence="2 3" key="1">
    <citation type="submission" date="2017-10" db="EMBL/GenBank/DDBJ databases">
        <authorList>
            <person name="Banno H."/>
            <person name="Chua N.-H."/>
        </authorList>
    </citation>
    <scope>NUCLEOTIDE SEQUENCE [LARGE SCALE GENOMIC DNA]</scope>
    <source>
        <strain evidence="2 3">YW11</strain>
    </source>
</reference>
<dbReference type="Proteomes" id="UP000223527">
    <property type="component" value="Unassembled WGS sequence"/>
</dbReference>
<dbReference type="PROSITE" id="PS51257">
    <property type="entry name" value="PROKAR_LIPOPROTEIN"/>
    <property type="match status" value="1"/>
</dbReference>
<evidence type="ECO:0000256" key="1">
    <source>
        <dbReference type="SAM" id="SignalP"/>
    </source>
</evidence>
<proteinExistence type="predicted"/>
<keyword evidence="3" id="KW-1185">Reference proteome</keyword>
<protein>
    <recommendedName>
        <fullName evidence="4">Lipoprotein</fullName>
    </recommendedName>
</protein>
<gene>
    <name evidence="2" type="ORF">CR162_09745</name>
</gene>